<comment type="caution">
    <text evidence="2">The sequence shown here is derived from an EMBL/GenBank/DDBJ whole genome shotgun (WGS) entry which is preliminary data.</text>
</comment>
<proteinExistence type="predicted"/>
<protein>
    <submittedName>
        <fullName evidence="2">Uncharacterized protein</fullName>
    </submittedName>
</protein>
<evidence type="ECO:0000313" key="2">
    <source>
        <dbReference type="EMBL" id="MCP1375146.1"/>
    </source>
</evidence>
<feature type="transmembrane region" description="Helical" evidence="1">
    <location>
        <begin position="12"/>
        <end position="32"/>
    </location>
</feature>
<dbReference type="EMBL" id="JAMZEK010000003">
    <property type="protein sequence ID" value="MCP1375146.1"/>
    <property type="molecule type" value="Genomic_DNA"/>
</dbReference>
<evidence type="ECO:0000313" key="3">
    <source>
        <dbReference type="Proteomes" id="UP001204615"/>
    </source>
</evidence>
<dbReference type="RefSeq" id="WP_253567404.1">
    <property type="nucleotide sequence ID" value="NZ_JAMZEK010000003.1"/>
</dbReference>
<evidence type="ECO:0000256" key="1">
    <source>
        <dbReference type="SAM" id="Phobius"/>
    </source>
</evidence>
<keyword evidence="3" id="KW-1185">Reference proteome</keyword>
<accession>A0ABT1FCQ3</accession>
<organism evidence="2 3">
    <name type="scientific">Dyella lutea</name>
    <dbReference type="NCBI Taxonomy" id="2950441"/>
    <lineage>
        <taxon>Bacteria</taxon>
        <taxon>Pseudomonadati</taxon>
        <taxon>Pseudomonadota</taxon>
        <taxon>Gammaproteobacteria</taxon>
        <taxon>Lysobacterales</taxon>
        <taxon>Rhodanobacteraceae</taxon>
        <taxon>Dyella</taxon>
    </lineage>
</organism>
<dbReference type="Proteomes" id="UP001204615">
    <property type="component" value="Unassembled WGS sequence"/>
</dbReference>
<keyword evidence="1" id="KW-0812">Transmembrane</keyword>
<name>A0ABT1FCQ3_9GAMM</name>
<sequence length="361" mass="39480">MIGSGFWASAGWTLQLLAIFSATLFGVLAILSKRKVGSLSTSDRYIVTGSVVSGLVAIAILTVTVVASRYRAQAESDQRAENIREQDRILKESERHEFQISNYGAVIVYEVPASEPVLIPAIKQWNKYLASIDPNIPFATPEYWTGPDPTVSLVRDDAGRVTEMQIFPNSKLFPKMSRAQAEHFFPVVWVRLLKKDAGDPTHFNNQPATLMYHREDEDLSFGIPALNMLQTTLTPDASAGPIVEGGLFYHPADGTVDLFVKINTHKQRIHTTGAITSLTDLPGRILEFDIVSLPSILSVKEISLITQAGQLEDIAGSAQINALKLETSTAEGGTIVMHRLTRDDFPALAHTGDSVSEGVNH</sequence>
<gene>
    <name evidence="2" type="ORF">NC595_13940</name>
</gene>
<keyword evidence="1" id="KW-1133">Transmembrane helix</keyword>
<keyword evidence="1" id="KW-0472">Membrane</keyword>
<reference evidence="2 3" key="1">
    <citation type="submission" date="2022-06" db="EMBL/GenBank/DDBJ databases">
        <title>Dyella sp. Sa strain:Sa Genome sequencing.</title>
        <authorList>
            <person name="Park S."/>
        </authorList>
    </citation>
    <scope>NUCLEOTIDE SEQUENCE [LARGE SCALE GENOMIC DNA]</scope>
    <source>
        <strain evidence="2 3">Sa</strain>
    </source>
</reference>
<feature type="transmembrane region" description="Helical" evidence="1">
    <location>
        <begin position="44"/>
        <end position="67"/>
    </location>
</feature>